<accession>A0A4R1NC20</accession>
<keyword evidence="3" id="KW-1133">Transmembrane helix</keyword>
<dbReference type="Pfam" id="PF01478">
    <property type="entry name" value="Peptidase_A24"/>
    <property type="match status" value="1"/>
</dbReference>
<comment type="similarity">
    <text evidence="1 2">Belongs to the peptidase A24 family.</text>
</comment>
<dbReference type="GO" id="GO:0006465">
    <property type="term" value="P:signal peptide processing"/>
    <property type="evidence" value="ECO:0007669"/>
    <property type="project" value="TreeGrafter"/>
</dbReference>
<sequence length="226" mass="23663">MAQWLLIASVALYGVIMGHLTGRILQSMPAWAFSAGARGVGYGSSAYRGPALGRNRPRRDSYGCESSCALVFTAMLIIGGPGMNLPVGLLFGWFLLTLSWVDALTLLLPDRLNGPLLACGLASHVTAWDGADAFKNGLLGAICGAMALWGVQRLFRRVKGYEGLGSGDIKLLAALGAWLGWQALPGLCCYAALSGLAVCAVSGSTQEKIPFGPCLALAGWVIYISP</sequence>
<evidence type="ECO:0000313" key="5">
    <source>
        <dbReference type="EMBL" id="TCL04912.1"/>
    </source>
</evidence>
<feature type="domain" description="Prepilin type IV endopeptidase peptidase" evidence="4">
    <location>
        <begin position="89"/>
        <end position="198"/>
    </location>
</feature>
<name>A0A4R1NC20_9GAMM</name>
<dbReference type="InterPro" id="IPR000045">
    <property type="entry name" value="Prepilin_IV_endopep_pep"/>
</dbReference>
<dbReference type="Proteomes" id="UP000294555">
    <property type="component" value="Unassembled WGS sequence"/>
</dbReference>
<reference evidence="5 6" key="1">
    <citation type="submission" date="2019-02" db="EMBL/GenBank/DDBJ databases">
        <title>Investigation of anaerobic lignin degradation for improved lignocellulosic biofuels.</title>
        <authorList>
            <person name="Deangelis K."/>
        </authorList>
    </citation>
    <scope>NUCLEOTIDE SEQUENCE [LARGE SCALE GENOMIC DNA]</scope>
    <source>
        <strain evidence="5 6">159R</strain>
    </source>
</reference>
<dbReference type="RefSeq" id="WP_165934173.1">
    <property type="nucleotide sequence ID" value="NZ_SJOI01000001.1"/>
</dbReference>
<comment type="caution">
    <text evidence="5">The sequence shown here is derived from an EMBL/GenBank/DDBJ whole genome shotgun (WGS) entry which is preliminary data.</text>
</comment>
<dbReference type="PANTHER" id="PTHR30487:SF0">
    <property type="entry name" value="PREPILIN LEADER PEPTIDASE_N-METHYLTRANSFERASE-RELATED"/>
    <property type="match status" value="1"/>
</dbReference>
<keyword evidence="6" id="KW-1185">Reference proteome</keyword>
<evidence type="ECO:0000256" key="2">
    <source>
        <dbReference type="RuleBase" id="RU003793"/>
    </source>
</evidence>
<keyword evidence="3" id="KW-0812">Transmembrane</keyword>
<evidence type="ECO:0000259" key="4">
    <source>
        <dbReference type="Pfam" id="PF01478"/>
    </source>
</evidence>
<protein>
    <submittedName>
        <fullName evidence="5">Type IV leader peptidase family protein</fullName>
    </submittedName>
</protein>
<evidence type="ECO:0000256" key="1">
    <source>
        <dbReference type="ARBA" id="ARBA00005801"/>
    </source>
</evidence>
<dbReference type="AlphaFoldDB" id="A0A4R1NC20"/>
<evidence type="ECO:0000256" key="3">
    <source>
        <dbReference type="SAM" id="Phobius"/>
    </source>
</evidence>
<gene>
    <name evidence="5" type="ORF">EZJ58_3065</name>
</gene>
<dbReference type="EMBL" id="SJOI01000001">
    <property type="protein sequence ID" value="TCL04912.1"/>
    <property type="molecule type" value="Genomic_DNA"/>
</dbReference>
<dbReference type="InterPro" id="IPR014032">
    <property type="entry name" value="Peptidase_A24A_bac"/>
</dbReference>
<organism evidence="5 6">
    <name type="scientific">Sodalis ligni</name>
    <dbReference type="NCBI Taxonomy" id="2697027"/>
    <lineage>
        <taxon>Bacteria</taxon>
        <taxon>Pseudomonadati</taxon>
        <taxon>Pseudomonadota</taxon>
        <taxon>Gammaproteobacteria</taxon>
        <taxon>Enterobacterales</taxon>
        <taxon>Bruguierivoracaceae</taxon>
        <taxon>Sodalis</taxon>
    </lineage>
</organism>
<dbReference type="GO" id="GO:0004190">
    <property type="term" value="F:aspartic-type endopeptidase activity"/>
    <property type="evidence" value="ECO:0007669"/>
    <property type="project" value="InterPro"/>
</dbReference>
<dbReference type="GO" id="GO:0005886">
    <property type="term" value="C:plasma membrane"/>
    <property type="evidence" value="ECO:0007669"/>
    <property type="project" value="TreeGrafter"/>
</dbReference>
<dbReference type="Gene3D" id="1.20.120.1220">
    <property type="match status" value="1"/>
</dbReference>
<dbReference type="InterPro" id="IPR050882">
    <property type="entry name" value="Prepilin_peptidase/N-MTase"/>
</dbReference>
<feature type="transmembrane region" description="Helical" evidence="3">
    <location>
        <begin position="6"/>
        <end position="25"/>
    </location>
</feature>
<proteinExistence type="inferred from homology"/>
<evidence type="ECO:0000313" key="6">
    <source>
        <dbReference type="Proteomes" id="UP000294555"/>
    </source>
</evidence>
<keyword evidence="3" id="KW-0472">Membrane</keyword>
<dbReference type="PANTHER" id="PTHR30487">
    <property type="entry name" value="TYPE 4 PREPILIN-LIKE PROTEINS LEADER PEPTIDE-PROCESSING ENZYME"/>
    <property type="match status" value="1"/>
</dbReference>
<dbReference type="PRINTS" id="PR00864">
    <property type="entry name" value="PREPILNPTASE"/>
</dbReference>